<feature type="compositionally biased region" description="Low complexity" evidence="1">
    <location>
        <begin position="125"/>
        <end position="134"/>
    </location>
</feature>
<dbReference type="PANTHER" id="PTHR36933">
    <property type="entry name" value="SLL0788 PROTEIN"/>
    <property type="match status" value="1"/>
</dbReference>
<dbReference type="Proteomes" id="UP000007809">
    <property type="component" value="Plasmid pPSED01"/>
</dbReference>
<feature type="domain" description="DUF305" evidence="3">
    <location>
        <begin position="54"/>
        <end position="217"/>
    </location>
</feature>
<dbReference type="HOGENOM" id="CLU_074343_1_1_11"/>
<dbReference type="eggNOG" id="COG3544">
    <property type="taxonomic scope" value="Bacteria"/>
</dbReference>
<organism evidence="4 5">
    <name type="scientific">Pseudonocardia dioxanivorans (strain ATCC 55486 / DSM 44775 / JCM 13855 / CB1190)</name>
    <dbReference type="NCBI Taxonomy" id="675635"/>
    <lineage>
        <taxon>Bacteria</taxon>
        <taxon>Bacillati</taxon>
        <taxon>Actinomycetota</taxon>
        <taxon>Actinomycetes</taxon>
        <taxon>Pseudonocardiales</taxon>
        <taxon>Pseudonocardiaceae</taxon>
        <taxon>Pseudonocardia</taxon>
    </lineage>
</organism>
<dbReference type="PANTHER" id="PTHR36933:SF1">
    <property type="entry name" value="SLL0788 PROTEIN"/>
    <property type="match status" value="1"/>
</dbReference>
<feature type="signal peptide" evidence="2">
    <location>
        <begin position="1"/>
        <end position="32"/>
    </location>
</feature>
<dbReference type="EMBL" id="CP002594">
    <property type="protein sequence ID" value="AEA28941.1"/>
    <property type="molecule type" value="Genomic_DNA"/>
</dbReference>
<keyword evidence="5" id="KW-1185">Reference proteome</keyword>
<sequence>MNRTSVLGMLGAAAVTAVLVAGCSDSTGSATAASTTPSAAATSPAVSADHNAADTAFVHDMIPHHAQAVEMADMAIQQASNAQVKQLATRIQQAQGPEIEQMRGFLTAWGEPETGPTATSGSMGGMDHSGMSQATSTMPMPQGMPGMMTGQQMQQLGQATGADFDRMFLQMMTEHHNGAIQMAQTELAEGQSPAAKALAQKIIQDQQSEITEMQNLLSTL</sequence>
<evidence type="ECO:0000313" key="5">
    <source>
        <dbReference type="Proteomes" id="UP000007809"/>
    </source>
</evidence>
<dbReference type="InterPro" id="IPR012347">
    <property type="entry name" value="Ferritin-like"/>
</dbReference>
<gene>
    <name evidence="4" type="ordered locus">Psed_6870</name>
</gene>
<name>F2L6P7_PSEUX</name>
<geneLocation type="plasmid" evidence="4 5">
    <name>pPSED01</name>
</geneLocation>
<dbReference type="PROSITE" id="PS51257">
    <property type="entry name" value="PROKAR_LIPOPROTEIN"/>
    <property type="match status" value="1"/>
</dbReference>
<evidence type="ECO:0000313" key="4">
    <source>
        <dbReference type="EMBL" id="AEA28941.1"/>
    </source>
</evidence>
<keyword evidence="2" id="KW-0732">Signal</keyword>
<dbReference type="Pfam" id="PF03713">
    <property type="entry name" value="DUF305"/>
    <property type="match status" value="1"/>
</dbReference>
<dbReference type="AlphaFoldDB" id="F2L6P7"/>
<protein>
    <recommendedName>
        <fullName evidence="3">DUF305 domain-containing protein</fullName>
    </recommendedName>
</protein>
<feature type="region of interest" description="Disordered" evidence="1">
    <location>
        <begin position="115"/>
        <end position="134"/>
    </location>
</feature>
<evidence type="ECO:0000259" key="3">
    <source>
        <dbReference type="Pfam" id="PF03713"/>
    </source>
</evidence>
<proteinExistence type="predicted"/>
<keyword evidence="4" id="KW-0614">Plasmid</keyword>
<dbReference type="OrthoDB" id="26872at2"/>
<dbReference type="KEGG" id="pdx:Psed_6870"/>
<accession>F2L6P7</accession>
<dbReference type="InterPro" id="IPR005183">
    <property type="entry name" value="DUF305_CopM-like"/>
</dbReference>
<feature type="chain" id="PRO_5003280614" description="DUF305 domain-containing protein" evidence="2">
    <location>
        <begin position="33"/>
        <end position="220"/>
    </location>
</feature>
<evidence type="ECO:0000256" key="2">
    <source>
        <dbReference type="SAM" id="SignalP"/>
    </source>
</evidence>
<reference evidence="4 5" key="1">
    <citation type="journal article" date="2011" name="J. Bacteriol.">
        <title>Genome sequence of the 1,4-dioxane-degrading Pseudonocardia dioxanivorans strain CB1190.</title>
        <authorList>
            <person name="Sales C.M."/>
            <person name="Mahendra S."/>
            <person name="Grostern A."/>
            <person name="Parales R.E."/>
            <person name="Goodwin L.A."/>
            <person name="Woyke T."/>
            <person name="Nolan M."/>
            <person name="Lapidus A."/>
            <person name="Chertkov O."/>
            <person name="Ovchinnikova G."/>
            <person name="Sczyrba A."/>
            <person name="Alvarez-Cohen L."/>
        </authorList>
    </citation>
    <scope>NUCLEOTIDE SEQUENCE [LARGE SCALE GENOMIC DNA]</scope>
    <source>
        <strain evidence="5">ATCC 55486 / DSM 44775 / JCM 13855 / CB1190</strain>
    </source>
</reference>
<evidence type="ECO:0000256" key="1">
    <source>
        <dbReference type="SAM" id="MobiDB-lite"/>
    </source>
</evidence>
<dbReference type="Gene3D" id="1.20.1260.10">
    <property type="match status" value="1"/>
</dbReference>
<feature type="region of interest" description="Disordered" evidence="1">
    <location>
        <begin position="26"/>
        <end position="47"/>
    </location>
</feature>